<feature type="compositionally biased region" description="Acidic residues" evidence="2">
    <location>
        <begin position="1364"/>
        <end position="1375"/>
    </location>
</feature>
<dbReference type="Gene3D" id="3.40.50.300">
    <property type="entry name" value="P-loop containing nucleotide triphosphate hydrolases"/>
    <property type="match status" value="1"/>
</dbReference>
<proteinExistence type="predicted"/>
<dbReference type="PANTHER" id="PTHR10039">
    <property type="entry name" value="AMELOGENIN"/>
    <property type="match status" value="1"/>
</dbReference>
<dbReference type="InterPro" id="IPR011990">
    <property type="entry name" value="TPR-like_helical_dom_sf"/>
</dbReference>
<dbReference type="InterPro" id="IPR031350">
    <property type="entry name" value="Goodbye_dom"/>
</dbReference>
<evidence type="ECO:0000256" key="2">
    <source>
        <dbReference type="SAM" id="MobiDB-lite"/>
    </source>
</evidence>
<dbReference type="Gene3D" id="1.25.40.10">
    <property type="entry name" value="Tetratricopeptide repeat domain"/>
    <property type="match status" value="1"/>
</dbReference>
<dbReference type="SUPFAM" id="SSF57903">
    <property type="entry name" value="FYVE/PHD zinc finger"/>
    <property type="match status" value="1"/>
</dbReference>
<dbReference type="InterPro" id="IPR027417">
    <property type="entry name" value="P-loop_NTPase"/>
</dbReference>
<feature type="compositionally biased region" description="Basic and acidic residues" evidence="2">
    <location>
        <begin position="1069"/>
        <end position="1080"/>
    </location>
</feature>
<dbReference type="Pfam" id="PF17109">
    <property type="entry name" value="Goodbye"/>
    <property type="match status" value="1"/>
</dbReference>
<dbReference type="InterPro" id="IPR056884">
    <property type="entry name" value="NPHP3-like_N"/>
</dbReference>
<dbReference type="EMBL" id="JAVFHQ010000008">
    <property type="protein sequence ID" value="KAK4548205.1"/>
    <property type="molecule type" value="Genomic_DNA"/>
</dbReference>
<dbReference type="SUPFAM" id="SSF48452">
    <property type="entry name" value="TPR-like"/>
    <property type="match status" value="1"/>
</dbReference>
<name>A0AAV9JSI3_9PEZI</name>
<dbReference type="PANTHER" id="PTHR10039:SF17">
    <property type="entry name" value="FUNGAL STAND N-TERMINAL GOODBYE DOMAIN-CONTAINING PROTEIN-RELATED"/>
    <property type="match status" value="1"/>
</dbReference>
<dbReference type="InterPro" id="IPR011011">
    <property type="entry name" value="Znf_FYVE_PHD"/>
</dbReference>
<dbReference type="PROSITE" id="PS50837">
    <property type="entry name" value="NACHT"/>
    <property type="match status" value="1"/>
</dbReference>
<feature type="region of interest" description="Disordered" evidence="2">
    <location>
        <begin position="1347"/>
        <end position="1387"/>
    </location>
</feature>
<dbReference type="CDD" id="cd00065">
    <property type="entry name" value="FYVE_like_SF"/>
    <property type="match status" value="1"/>
</dbReference>
<feature type="domain" description="NACHT" evidence="3">
    <location>
        <begin position="313"/>
        <end position="447"/>
    </location>
</feature>
<keyword evidence="1" id="KW-0677">Repeat</keyword>
<evidence type="ECO:0000313" key="4">
    <source>
        <dbReference type="EMBL" id="KAK4548205.1"/>
    </source>
</evidence>
<organism evidence="4 5">
    <name type="scientific">Oleoguttula mirabilis</name>
    <dbReference type="NCBI Taxonomy" id="1507867"/>
    <lineage>
        <taxon>Eukaryota</taxon>
        <taxon>Fungi</taxon>
        <taxon>Dikarya</taxon>
        <taxon>Ascomycota</taxon>
        <taxon>Pezizomycotina</taxon>
        <taxon>Dothideomycetes</taxon>
        <taxon>Dothideomycetidae</taxon>
        <taxon>Mycosphaerellales</taxon>
        <taxon>Teratosphaeriaceae</taxon>
        <taxon>Oleoguttula</taxon>
    </lineage>
</organism>
<feature type="region of interest" description="Disordered" evidence="2">
    <location>
        <begin position="662"/>
        <end position="683"/>
    </location>
</feature>
<comment type="caution">
    <text evidence="4">The sequence shown here is derived from an EMBL/GenBank/DDBJ whole genome shotgun (WGS) entry which is preliminary data.</text>
</comment>
<feature type="region of interest" description="Disordered" evidence="2">
    <location>
        <begin position="1060"/>
        <end position="1085"/>
    </location>
</feature>
<dbReference type="SUPFAM" id="SSF52540">
    <property type="entry name" value="P-loop containing nucleoside triphosphate hydrolases"/>
    <property type="match status" value="1"/>
</dbReference>
<evidence type="ECO:0000313" key="5">
    <source>
        <dbReference type="Proteomes" id="UP001324427"/>
    </source>
</evidence>
<evidence type="ECO:0000259" key="3">
    <source>
        <dbReference type="PROSITE" id="PS50837"/>
    </source>
</evidence>
<dbReference type="InterPro" id="IPR007111">
    <property type="entry name" value="NACHT_NTPase"/>
</dbReference>
<keyword evidence="5" id="KW-1185">Reference proteome</keyword>
<evidence type="ECO:0000256" key="1">
    <source>
        <dbReference type="ARBA" id="ARBA00022737"/>
    </source>
</evidence>
<dbReference type="Proteomes" id="UP001324427">
    <property type="component" value="Unassembled WGS sequence"/>
</dbReference>
<dbReference type="Pfam" id="PF24883">
    <property type="entry name" value="NPHP3_N"/>
    <property type="match status" value="1"/>
</dbReference>
<accession>A0AAV9JSI3</accession>
<gene>
    <name evidence="4" type="ORF">LTR36_010074</name>
</gene>
<protein>
    <recommendedName>
        <fullName evidence="3">NACHT domain-containing protein</fullName>
    </recommendedName>
</protein>
<reference evidence="4 5" key="1">
    <citation type="submission" date="2021-11" db="EMBL/GenBank/DDBJ databases">
        <title>Black yeast isolated from Biological Soil Crust.</title>
        <authorList>
            <person name="Kurbessoian T."/>
        </authorList>
    </citation>
    <scope>NUCLEOTIDE SEQUENCE [LARGE SCALE GENOMIC DNA]</scope>
    <source>
        <strain evidence="4 5">CCFEE 5522</strain>
    </source>
</reference>
<sequence length="1478" mass="165108">MPDNEFTSLWDDAREEFADASGKDLKDLPMPQTTEELIKSVESQNKGYKDFREKQGLLFTVLSAAVKPIELVGNLAAGAASAVFPPSSMCLGAVMYLINAAHGVSASLDAITDMLGVLKDFTVRLSIYNRESLSVQLREKLTEVLTTVIEIFARSTKVIKEGVVHRLKSFGKNVLLGNDQKMQGLIAKLDKLTQGEDRLVGAETLVETKKTGRNVQDVQSTLTETTKHLSQLTVTQTEVSQGVGQILSAMENQAAQIKEEKDTKHLETVKKVLKPSNTPQDRFDEIKREHVHGSGDWILAEGALQAWVASKDPIIWVSGNPGSGKSFLTYTVIAHLQDLEQEHSDSTVHASIAYFFFRDNKDQTRSFAQALRDIAFQIAQNDQLYAKHVAAHTPEDVASIRSAWHNLFVDFYLQDGNGDRPAFLLLDGIDEAFEEDRVTFLELLKDVENAGSGSRLHVAMIGRPQIIDEILDQLETNVSTIHVDWTKNGSDVAHYVEISIAKSRVLHRVSRKLKDEIVQTLTSKAGGMFMWVKLMVAELGKKSRESAIRDALTKAPKGLTEMLQHVLEGFSASLTEEDAQDLNDMLLWVALAKRPLALGDVDTMLRLKSEEGEGIIYLEGKLRKQFASFFTLTRDDCLTTADLQAPKRVLDDRDELDEDTAAGAEAGDGLNDVENETDFDSNPAKTTVTFSHASISDFFRDPKHGKVVCKGDDHPAVGVDLASARIQVTRTCLDLMVDISLYPRMIGSVSLLEYASQNWKEHLEDLRIANLDLATRSFVATMVARMLQEDSLLQNMDVTRPYTFFTEDCARLLASYLTDADIIATLPAETASWVHSTAAAPLELFEPAMRYFAKKWLLPDYSSGWNMIVCATQIWAYMQRREGKVLENLSNPSLSAEELTSAAEWAGFEQTAYWHRMLAIVLRETNHTSAALQEFQKVLQMDDTLWTARVGIARVKVNQGKFREALELDAATLALAEKDDQLEESVKRSHLQQVHKRMGQCYESILDGIGCKETCEVAENVRLMQLAFSEYKQAFVMSFWDYESLLWCFNILRSLAKLSDGQQGHRNPPRHDEDEGKHLDTPNTPSPHEYYERIMGLSHTIANSQKDDLHTHLTSCLYQYRYSDEDFFEVLALAAMQTGQVKWLQARYKDAVVAAHKDRLTVTAACLNLCLAQLYTTYSEEEEHTGKAVRIWETIGTEGSATTREATDIAWARDKALESLGTYCICKAFACEDEQVAERWVHKLEHYTAQKASGNFNWMAIYLATWYQKQGRSEDARQLVKPMVMESISILSDDDPTNDPEGYANLVIMFLAIGDDVNVLALCHSERQYVDGITVLVGDIAEEERGVKHTVQGADGKDETAEGGGDDEAGNDDDGSGAGHSDDDDGDDTVGSCDGICGDDFDNWDGVTWCRYCGWSFCTACLQLVQNNELPMRICGAHHEFLFVPPLRQKFKKGEVLVGDRVMSAEEWKAGVKQQWGL</sequence>